<dbReference type="SUPFAM" id="SSF55035">
    <property type="entry name" value="NAD-binding domain of HMG-CoA reductase"/>
    <property type="match status" value="1"/>
</dbReference>
<name>A0A074WUC6_9PEZI</name>
<dbReference type="PRINTS" id="PR00071">
    <property type="entry name" value="HMGCOARDTASE"/>
</dbReference>
<sequence>MPLHKLEALTAGNFYQAIRIRRALLSSIKDTGDNCGRSLSDSVLPMYHYDYSQVQGRCAENVIGYMPIPVGIAGPLRIDGTSYLVPLATTEGALIASTSRGAKALNAGQGIHTELLDDAMTRAPVLHFPSLQHAAATTKFLASTQGRQILKTAFDSTSAYARLLDVTPKVVGSAVYLRFRATTGDAMGMNMVGKGVSHALATLPRYSTLCPSLAHMQLSSLSSNTCTDKKPAATNWINGRGKSICAEATVPAKAVETVLKASVDALVALNTSKNLVGSALAGMGAGGYNAQAANIVAALSIATGQDAAQVVTSSNCLTHMEKTPDADLKISVTMPSLEVGTIGGGTSLSSQSSMLKLLGCRDADAAYGANASRLGRVIAGAVLAGELSLMSALVSQDLIGSHMQLNRK</sequence>
<keyword evidence="6" id="KW-1185">Reference proteome</keyword>
<dbReference type="RefSeq" id="XP_013429069.1">
    <property type="nucleotide sequence ID" value="XM_013573615.1"/>
</dbReference>
<evidence type="ECO:0000313" key="6">
    <source>
        <dbReference type="Proteomes" id="UP000027730"/>
    </source>
</evidence>
<dbReference type="EC" id="1.1.1.34" evidence="2"/>
<dbReference type="Gene3D" id="3.30.70.420">
    <property type="entry name" value="Hydroxymethylglutaryl-CoA reductase, class I/II, NAD/NADP-binding domain"/>
    <property type="match status" value="1"/>
</dbReference>
<dbReference type="InterPro" id="IPR004554">
    <property type="entry name" value="HMG_CoA_Rdtase_eu_arc"/>
</dbReference>
<dbReference type="STRING" id="1043004.A0A074WUC6"/>
<dbReference type="Pfam" id="PF00368">
    <property type="entry name" value="HMG-CoA_red"/>
    <property type="match status" value="1"/>
</dbReference>
<dbReference type="PROSITE" id="PS00318">
    <property type="entry name" value="HMG_COA_REDUCTASE_2"/>
    <property type="match status" value="1"/>
</dbReference>
<dbReference type="FunFam" id="3.30.70.420:FF:000001">
    <property type="entry name" value="3-hydroxy-3-methylglutaryl coenzyme A reductase"/>
    <property type="match status" value="1"/>
</dbReference>
<dbReference type="Gene3D" id="1.10.3270.10">
    <property type="entry name" value="HMGR, N-terminal domain"/>
    <property type="match status" value="1"/>
</dbReference>
<protein>
    <recommendedName>
        <fullName evidence="2">hydroxymethylglutaryl-CoA reductase (NADPH)</fullName>
        <ecNumber evidence="2">1.1.1.34</ecNumber>
    </recommendedName>
</protein>
<proteinExistence type="inferred from homology"/>
<dbReference type="InterPro" id="IPR002202">
    <property type="entry name" value="HMG_CoA_Rdtase"/>
</dbReference>
<accession>A0A074WUC6</accession>
<dbReference type="GO" id="GO:0005778">
    <property type="term" value="C:peroxisomal membrane"/>
    <property type="evidence" value="ECO:0007669"/>
    <property type="project" value="TreeGrafter"/>
</dbReference>
<dbReference type="HOGENOM" id="CLU_001734_2_0_1"/>
<dbReference type="GeneID" id="25409870"/>
<dbReference type="PANTHER" id="PTHR10572:SF24">
    <property type="entry name" value="3-HYDROXY-3-METHYLGLUTARYL-COENZYME A REDUCTASE"/>
    <property type="match status" value="1"/>
</dbReference>
<dbReference type="InterPro" id="IPR009029">
    <property type="entry name" value="HMG_CoA_Rdtase_sub-bd_dom_sf"/>
</dbReference>
<dbReference type="PROSITE" id="PS50065">
    <property type="entry name" value="HMG_COA_REDUCTASE_4"/>
    <property type="match status" value="1"/>
</dbReference>
<dbReference type="GO" id="GO:0005789">
    <property type="term" value="C:endoplasmic reticulum membrane"/>
    <property type="evidence" value="ECO:0007669"/>
    <property type="project" value="TreeGrafter"/>
</dbReference>
<comment type="similarity">
    <text evidence="1">Belongs to the HMG-CoA reductase family.</text>
</comment>
<dbReference type="InterPro" id="IPR023076">
    <property type="entry name" value="HMG_CoA_Rdtase_CS"/>
</dbReference>
<dbReference type="GO" id="GO:0006696">
    <property type="term" value="P:ergosterol biosynthetic process"/>
    <property type="evidence" value="ECO:0007669"/>
    <property type="project" value="TreeGrafter"/>
</dbReference>
<dbReference type="OrthoDB" id="310654at2759"/>
<evidence type="ECO:0000313" key="5">
    <source>
        <dbReference type="EMBL" id="KEQ75114.1"/>
    </source>
</evidence>
<organism evidence="5 6">
    <name type="scientific">Aureobasidium namibiae CBS 147.97</name>
    <dbReference type="NCBI Taxonomy" id="1043004"/>
    <lineage>
        <taxon>Eukaryota</taxon>
        <taxon>Fungi</taxon>
        <taxon>Dikarya</taxon>
        <taxon>Ascomycota</taxon>
        <taxon>Pezizomycotina</taxon>
        <taxon>Dothideomycetes</taxon>
        <taxon>Dothideomycetidae</taxon>
        <taxon>Dothideales</taxon>
        <taxon>Saccotheciaceae</taxon>
        <taxon>Aureobasidium</taxon>
    </lineage>
</organism>
<dbReference type="GO" id="GO:0004420">
    <property type="term" value="F:hydroxymethylglutaryl-CoA reductase (NADPH) activity"/>
    <property type="evidence" value="ECO:0007669"/>
    <property type="project" value="UniProtKB-EC"/>
</dbReference>
<dbReference type="InterPro" id="IPR023282">
    <property type="entry name" value="HMG_CoA_Rdtase_N"/>
</dbReference>
<dbReference type="EMBL" id="KL584706">
    <property type="protein sequence ID" value="KEQ75114.1"/>
    <property type="molecule type" value="Genomic_DNA"/>
</dbReference>
<keyword evidence="4" id="KW-0560">Oxidoreductase</keyword>
<dbReference type="GO" id="GO:0008299">
    <property type="term" value="P:isoprenoid biosynthetic process"/>
    <property type="evidence" value="ECO:0007669"/>
    <property type="project" value="InterPro"/>
</dbReference>
<dbReference type="InterPro" id="IPR023074">
    <property type="entry name" value="HMG_CoA_Rdtase_cat_sf"/>
</dbReference>
<evidence type="ECO:0000256" key="4">
    <source>
        <dbReference type="ARBA" id="ARBA00023002"/>
    </source>
</evidence>
<evidence type="ECO:0000256" key="2">
    <source>
        <dbReference type="ARBA" id="ARBA00012999"/>
    </source>
</evidence>
<evidence type="ECO:0000256" key="3">
    <source>
        <dbReference type="ARBA" id="ARBA00022857"/>
    </source>
</evidence>
<dbReference type="InterPro" id="IPR009023">
    <property type="entry name" value="HMG_CoA_Rdtase_NAD(P)-bd_sf"/>
</dbReference>
<gene>
    <name evidence="5" type="ORF">M436DRAFT_42999</name>
</gene>
<reference evidence="5 6" key="1">
    <citation type="journal article" date="2014" name="BMC Genomics">
        <title>Genome sequencing of four Aureobasidium pullulans varieties: biotechnological potential, stress tolerance, and description of new species.</title>
        <authorList>
            <person name="Gostin Ar C."/>
            <person name="Ohm R.A."/>
            <person name="Kogej T."/>
            <person name="Sonjak S."/>
            <person name="Turk M."/>
            <person name="Zajc J."/>
            <person name="Zalar P."/>
            <person name="Grube M."/>
            <person name="Sun H."/>
            <person name="Han J."/>
            <person name="Sharma A."/>
            <person name="Chiniquy J."/>
            <person name="Ngan C.Y."/>
            <person name="Lipzen A."/>
            <person name="Barry K."/>
            <person name="Grigoriev I.V."/>
            <person name="Gunde-Cimerman N."/>
        </authorList>
    </citation>
    <scope>NUCLEOTIDE SEQUENCE [LARGE SCALE GENOMIC DNA]</scope>
    <source>
        <strain evidence="5 6">CBS 147.97</strain>
    </source>
</reference>
<dbReference type="Gene3D" id="3.90.770.10">
    <property type="entry name" value="3-hydroxy-3-methylglutaryl-coenzyme A Reductase, Chain A, domain 2"/>
    <property type="match status" value="1"/>
</dbReference>
<dbReference type="AlphaFoldDB" id="A0A074WUC6"/>
<dbReference type="Proteomes" id="UP000027730">
    <property type="component" value="Unassembled WGS sequence"/>
</dbReference>
<dbReference type="CDD" id="cd00643">
    <property type="entry name" value="HMG-CoA_reductase_classI"/>
    <property type="match status" value="1"/>
</dbReference>
<dbReference type="GO" id="GO:0015936">
    <property type="term" value="P:coenzyme A metabolic process"/>
    <property type="evidence" value="ECO:0007669"/>
    <property type="project" value="InterPro"/>
</dbReference>
<evidence type="ECO:0000256" key="1">
    <source>
        <dbReference type="ARBA" id="ARBA00007661"/>
    </source>
</evidence>
<dbReference type="PROSITE" id="PS00066">
    <property type="entry name" value="HMG_COA_REDUCTASE_1"/>
    <property type="match status" value="1"/>
</dbReference>
<dbReference type="PANTHER" id="PTHR10572">
    <property type="entry name" value="3-HYDROXY-3-METHYLGLUTARYL-COENZYME A REDUCTASE"/>
    <property type="match status" value="1"/>
</dbReference>
<keyword evidence="3" id="KW-0521">NADP</keyword>
<dbReference type="SUPFAM" id="SSF56542">
    <property type="entry name" value="Substrate-binding domain of HMG-CoA reductase"/>
    <property type="match status" value="1"/>
</dbReference>